<dbReference type="AlphaFoldDB" id="A0A0G0YXL0"/>
<dbReference type="EMBL" id="LCBN01000001">
    <property type="protein sequence ID" value="KKS14431.1"/>
    <property type="molecule type" value="Genomic_DNA"/>
</dbReference>
<protein>
    <submittedName>
        <fullName evidence="2">UDP-N-acetyl-D-glucosamine 2-epimerase, UDP-hydrolysing</fullName>
    </submittedName>
</protein>
<dbReference type="GO" id="GO:0004553">
    <property type="term" value="F:hydrolase activity, hydrolyzing O-glycosyl compounds"/>
    <property type="evidence" value="ECO:0007669"/>
    <property type="project" value="InterPro"/>
</dbReference>
<accession>A0A0G0YXL0</accession>
<evidence type="ECO:0000313" key="2">
    <source>
        <dbReference type="EMBL" id="KKS14431.1"/>
    </source>
</evidence>
<organism evidence="2 3">
    <name type="scientific">Candidatus Daviesbacteria bacterium GW2011_GWB1_41_5</name>
    <dbReference type="NCBI Taxonomy" id="1618429"/>
    <lineage>
        <taxon>Bacteria</taxon>
        <taxon>Candidatus Daviesiibacteriota</taxon>
    </lineage>
</organism>
<dbReference type="Proteomes" id="UP000034753">
    <property type="component" value="Unassembled WGS sequence"/>
</dbReference>
<dbReference type="Gene3D" id="3.40.50.2000">
    <property type="entry name" value="Glycogen Phosphorylase B"/>
    <property type="match status" value="2"/>
</dbReference>
<dbReference type="NCBIfam" id="TIGR03568">
    <property type="entry name" value="NeuC_NnaA"/>
    <property type="match status" value="1"/>
</dbReference>
<dbReference type="Pfam" id="PF02350">
    <property type="entry name" value="Epimerase_2"/>
    <property type="match status" value="1"/>
</dbReference>
<dbReference type="SUPFAM" id="SSF53756">
    <property type="entry name" value="UDP-Glycosyltransferase/glycogen phosphorylase"/>
    <property type="match status" value="1"/>
</dbReference>
<proteinExistence type="predicted"/>
<dbReference type="GO" id="GO:0006047">
    <property type="term" value="P:UDP-N-acetylglucosamine metabolic process"/>
    <property type="evidence" value="ECO:0007669"/>
    <property type="project" value="InterPro"/>
</dbReference>
<name>A0A0G0YXL0_9BACT</name>
<dbReference type="InterPro" id="IPR029767">
    <property type="entry name" value="WecB-like"/>
</dbReference>
<dbReference type="InterPro" id="IPR020004">
    <property type="entry name" value="UDP-GlcNAc_Epase"/>
</dbReference>
<dbReference type="PANTHER" id="PTHR43174">
    <property type="entry name" value="UDP-N-ACETYLGLUCOSAMINE 2-EPIMERASE"/>
    <property type="match status" value="1"/>
</dbReference>
<dbReference type="InterPro" id="IPR003331">
    <property type="entry name" value="UDP_GlcNAc_Epimerase_2_dom"/>
</dbReference>
<comment type="caution">
    <text evidence="2">The sequence shown here is derived from an EMBL/GenBank/DDBJ whole genome shotgun (WGS) entry which is preliminary data.</text>
</comment>
<gene>
    <name evidence="2" type="ORF">UU67_C0001G0027</name>
</gene>
<evidence type="ECO:0000313" key="3">
    <source>
        <dbReference type="Proteomes" id="UP000034753"/>
    </source>
</evidence>
<dbReference type="CDD" id="cd03786">
    <property type="entry name" value="GTB_UDP-GlcNAc_2-Epimerase"/>
    <property type="match status" value="1"/>
</dbReference>
<feature type="domain" description="UDP-N-acetylglucosamine 2-epimerase" evidence="1">
    <location>
        <begin position="27"/>
        <end position="367"/>
    </location>
</feature>
<sequence>MATTKKKIAYISGTRADFGIMTAILEAIRQHPALDLQLYATGVHLTPGFGTTYRMIQKLFSRTKLIRASFQSDDFFGVARFSGQFISKLVSIFSKDRPDFVLLLGDRPEQLCVALVCLYLGIPAGHFRGGEVSSTFDETARHAITKLASLHFPATKEAAKRIEKMGEEKWRIHTVGEASLDVILHQPLPSREAVLKFLGLAAGQKFILLTQHPVSYELADTSQQIRETIKAVKAIGLPVVVTYPHADAGGRKIILEIERERDNSLFKIFPSLEYKLFLALEREAAVWVGNSSGALVESSSFATPVVNIGTRQKGRQRGGNVLDVGYDQDEIIVAIKKSLALSYLAKLKRLKNPWGDGKTGKRVAEIIGNLTIDNKLLNKQIAY</sequence>
<reference evidence="2 3" key="1">
    <citation type="journal article" date="2015" name="Nature">
        <title>rRNA introns, odd ribosomes, and small enigmatic genomes across a large radiation of phyla.</title>
        <authorList>
            <person name="Brown C.T."/>
            <person name="Hug L.A."/>
            <person name="Thomas B.C."/>
            <person name="Sharon I."/>
            <person name="Castelle C.J."/>
            <person name="Singh A."/>
            <person name="Wilkins M.J."/>
            <person name="Williams K.H."/>
            <person name="Banfield J.F."/>
        </authorList>
    </citation>
    <scope>NUCLEOTIDE SEQUENCE [LARGE SCALE GENOMIC DNA]</scope>
</reference>
<evidence type="ECO:0000259" key="1">
    <source>
        <dbReference type="Pfam" id="PF02350"/>
    </source>
</evidence>
<dbReference type="PANTHER" id="PTHR43174:SF3">
    <property type="entry name" value="UDP-N-ACETYLGLUCOSAMINE 2-EPIMERASE"/>
    <property type="match status" value="1"/>
</dbReference>